<dbReference type="AlphaFoldDB" id="A0A8S9L2V4"/>
<name>A0A8S9L2V4_BRACR</name>
<reference evidence="1" key="1">
    <citation type="submission" date="2019-12" db="EMBL/GenBank/DDBJ databases">
        <title>Genome sequencing and annotation of Brassica cretica.</title>
        <authorList>
            <person name="Studholme D.J."/>
            <person name="Sarris P.F."/>
        </authorList>
    </citation>
    <scope>NUCLEOTIDE SEQUENCE</scope>
    <source>
        <strain evidence="1">PFS-001/15</strain>
        <tissue evidence="1">Leaf</tissue>
    </source>
</reference>
<comment type="caution">
    <text evidence="1">The sequence shown here is derived from an EMBL/GenBank/DDBJ whole genome shotgun (WGS) entry which is preliminary data.</text>
</comment>
<proteinExistence type="predicted"/>
<organism evidence="1 2">
    <name type="scientific">Brassica cretica</name>
    <name type="common">Mustard</name>
    <dbReference type="NCBI Taxonomy" id="69181"/>
    <lineage>
        <taxon>Eukaryota</taxon>
        <taxon>Viridiplantae</taxon>
        <taxon>Streptophyta</taxon>
        <taxon>Embryophyta</taxon>
        <taxon>Tracheophyta</taxon>
        <taxon>Spermatophyta</taxon>
        <taxon>Magnoliopsida</taxon>
        <taxon>eudicotyledons</taxon>
        <taxon>Gunneridae</taxon>
        <taxon>Pentapetalae</taxon>
        <taxon>rosids</taxon>
        <taxon>malvids</taxon>
        <taxon>Brassicales</taxon>
        <taxon>Brassicaceae</taxon>
        <taxon>Brassiceae</taxon>
        <taxon>Brassica</taxon>
    </lineage>
</organism>
<evidence type="ECO:0000313" key="2">
    <source>
        <dbReference type="Proteomes" id="UP000712281"/>
    </source>
</evidence>
<evidence type="ECO:0000313" key="1">
    <source>
        <dbReference type="EMBL" id="KAF2599883.1"/>
    </source>
</evidence>
<gene>
    <name evidence="1" type="ORF">F2Q68_00008389</name>
</gene>
<sequence length="211" mass="23973">MEAKLKQLEAKEILRTEKRARRSVVMKYKLRFDKNMQDLVDLEVIYNNTLLIFQAVTRTVDLDKMEIIQLDPEIDLRASPVSDGSRCNSLLLCRFMSWDLLTMVITMGPGRVEGKALQEPGGVHAQMEAKLKQLEVIEKTKDEKIKKLEASESCLCDCIEGVKRAGKEARITTEQCKADLVKDLTDACQEKGHSTIGSRWRKGLMKRSSRG</sequence>
<dbReference type="EMBL" id="QGKW02000717">
    <property type="protein sequence ID" value="KAF2599883.1"/>
    <property type="molecule type" value="Genomic_DNA"/>
</dbReference>
<dbReference type="Proteomes" id="UP000712281">
    <property type="component" value="Unassembled WGS sequence"/>
</dbReference>
<protein>
    <submittedName>
        <fullName evidence="1">Uncharacterized protein</fullName>
    </submittedName>
</protein>
<accession>A0A8S9L2V4</accession>